<dbReference type="InterPro" id="IPR001242">
    <property type="entry name" value="Condensation_dom"/>
</dbReference>
<dbReference type="Gene3D" id="3.40.50.12780">
    <property type="entry name" value="N-terminal domain of ligase-like"/>
    <property type="match status" value="1"/>
</dbReference>
<comment type="cofactor">
    <cofactor evidence="1">
        <name>pantetheine 4'-phosphate</name>
        <dbReference type="ChEBI" id="CHEBI:47942"/>
    </cofactor>
</comment>
<dbReference type="InterPro" id="IPR009081">
    <property type="entry name" value="PP-bd_ACP"/>
</dbReference>
<dbReference type="RefSeq" id="WP_190267037.1">
    <property type="nucleotide sequence ID" value="NZ_BAABAD010000004.1"/>
</dbReference>
<protein>
    <submittedName>
        <fullName evidence="5">Amino acid adenylation domain-containing protein</fullName>
    </submittedName>
</protein>
<dbReference type="InterPro" id="IPR010071">
    <property type="entry name" value="AA_adenyl_dom"/>
</dbReference>
<evidence type="ECO:0000259" key="4">
    <source>
        <dbReference type="PROSITE" id="PS50075"/>
    </source>
</evidence>
<dbReference type="Gene3D" id="2.30.38.10">
    <property type="entry name" value="Luciferase, Domain 3"/>
    <property type="match status" value="1"/>
</dbReference>
<dbReference type="Pfam" id="PF00975">
    <property type="entry name" value="Thioesterase"/>
    <property type="match status" value="1"/>
</dbReference>
<dbReference type="EMBL" id="JACWMS010000002">
    <property type="protein sequence ID" value="MBD1320364.1"/>
    <property type="molecule type" value="Genomic_DNA"/>
</dbReference>
<evidence type="ECO:0000313" key="6">
    <source>
        <dbReference type="Proteomes" id="UP000602395"/>
    </source>
</evidence>
<dbReference type="InterPro" id="IPR036736">
    <property type="entry name" value="ACP-like_sf"/>
</dbReference>
<dbReference type="PANTHER" id="PTHR45527">
    <property type="entry name" value="NONRIBOSOMAL PEPTIDE SYNTHETASE"/>
    <property type="match status" value="1"/>
</dbReference>
<dbReference type="PROSITE" id="PS00012">
    <property type="entry name" value="PHOSPHOPANTETHEINE"/>
    <property type="match status" value="1"/>
</dbReference>
<dbReference type="InterPro" id="IPR020845">
    <property type="entry name" value="AMP-binding_CS"/>
</dbReference>
<dbReference type="InterPro" id="IPR006162">
    <property type="entry name" value="Ppantetheine_attach_site"/>
</dbReference>
<dbReference type="InterPro" id="IPR023213">
    <property type="entry name" value="CAT-like_dom_sf"/>
</dbReference>
<evidence type="ECO:0000256" key="2">
    <source>
        <dbReference type="ARBA" id="ARBA00022450"/>
    </source>
</evidence>
<dbReference type="Pfam" id="PF00501">
    <property type="entry name" value="AMP-binding"/>
    <property type="match status" value="2"/>
</dbReference>
<dbReference type="InterPro" id="IPR045851">
    <property type="entry name" value="AMP-bd_C_sf"/>
</dbReference>
<accession>A0ABR7WC29</accession>
<reference evidence="5 6" key="1">
    <citation type="submission" date="2020-09" db="EMBL/GenBank/DDBJ databases">
        <title>Novel species in genus Gordonia.</title>
        <authorList>
            <person name="Zhang G."/>
        </authorList>
    </citation>
    <scope>NUCLEOTIDE SEQUENCE [LARGE SCALE GENOMIC DNA]</scope>
    <source>
        <strain evidence="5 6">ON-33</strain>
    </source>
</reference>
<evidence type="ECO:0000313" key="5">
    <source>
        <dbReference type="EMBL" id="MBD1320364.1"/>
    </source>
</evidence>
<dbReference type="Pfam" id="PF00550">
    <property type="entry name" value="PP-binding"/>
    <property type="match status" value="2"/>
</dbReference>
<keyword evidence="3" id="KW-0597">Phosphoprotein</keyword>
<dbReference type="InterPro" id="IPR001031">
    <property type="entry name" value="Thioesterase"/>
</dbReference>
<dbReference type="PROSITE" id="PS50075">
    <property type="entry name" value="CARRIER"/>
    <property type="match status" value="2"/>
</dbReference>
<dbReference type="InterPro" id="IPR020802">
    <property type="entry name" value="TesA-like"/>
</dbReference>
<dbReference type="InterPro" id="IPR042099">
    <property type="entry name" value="ANL_N_sf"/>
</dbReference>
<evidence type="ECO:0000256" key="3">
    <source>
        <dbReference type="ARBA" id="ARBA00022553"/>
    </source>
</evidence>
<proteinExistence type="predicted"/>
<dbReference type="SUPFAM" id="SSF53474">
    <property type="entry name" value="alpha/beta-Hydrolases"/>
    <property type="match status" value="1"/>
</dbReference>
<dbReference type="PANTHER" id="PTHR45527:SF14">
    <property type="entry name" value="PLIPASTATIN SYNTHASE SUBUNIT B"/>
    <property type="match status" value="1"/>
</dbReference>
<feature type="domain" description="Carrier" evidence="4">
    <location>
        <begin position="1972"/>
        <end position="2047"/>
    </location>
</feature>
<dbReference type="SMART" id="SM00823">
    <property type="entry name" value="PKS_PP"/>
    <property type="match status" value="2"/>
</dbReference>
<keyword evidence="2" id="KW-0596">Phosphopantetheine</keyword>
<dbReference type="InterPro" id="IPR025110">
    <property type="entry name" value="AMP-bd_C"/>
</dbReference>
<name>A0ABR7WC29_9ACTN</name>
<dbReference type="Gene3D" id="3.30.559.30">
    <property type="entry name" value="Nonribosomal peptide synthetase, condensation domain"/>
    <property type="match status" value="2"/>
</dbReference>
<keyword evidence="6" id="KW-1185">Reference proteome</keyword>
<sequence length="2322" mass="252456">MTGEIRRPLSAAQRGIWYAQQLDPRSPAYQVAHCVEFSDGIDQGHLVTAVTETLREADGLGMRFGTSDGAPWQEIADPRTQAQRLAVDVVDVASADEAMQWMRRDVGDGGAPPQLEAGVLHAQALLRVDGVLRYWYQRCHHIAVDAYGMSLLERRVAERYTRLVEGREPPVARFAPISEFLDEDLAYRTSEQYETDAAAWTGHVARLPGAHADAPNGPRVPHRSAFVIDADTASSLRAVGAQAGRSWVEALIATAGAFFARFSHEPTTVVGVPVMSRSTDVARRTPTTAVNILPAILDIAGSQTPADLTRMVAAEIDFVRRHHRFRTDEVRGGVGGRGAGDIRPLVNIKPPAAPLSFGQAQGQVHFLASGHVDDLSLTVVPRDSGELELTVDGNPDRYDETDVALFGERFIGFARRFHAGTTVAQVGVLAPGEYDVHPPAPTTIGSDGRDTIVGLVAGHSGEDSTAVTHGRESCSYAELHRRSNRLAHHLVASGIGTNDVVALSLPRSIDLIVGILGVLKSGGIYLPIDPGTPDARRELLIRDARPVHLLDDIASLDLSDQPETAPDVRIDPEDGAYIIYTSGSTGVPKGVLVTHRNVVRLLESTAGPCRFDETDVWTMVHSYAFDFSVWEIWGALAHGGRLVVVPHDVARSPEDLAQLLRAEQVTVLDQTPSAFYQLAAVDDRDDPMQTVRMVILGGEKLELARLKDWFIRHPTDRPELVNMYGITEITVHATFHVVGDDDGDAGIIGEPLADLAVHVLDRYGHPVPHGVIGELFIAGPGLARGYLHQPGLTARRFVADPFGPPGSRMYASGDLGRRRADGLLEYLGRADHQVKVRGYRVDPAEVTATVLEMPSVADAAVVTGDAAQLWCYVVPRPGHDLTRVDAREFLLRRLPEYMVPAVVLTDALPLTANGKLDVSALPAPSGRATEDVAATPVEQAICGLFENVLEVDGVAPEDNFFALGGHSLLITELVGRIGAVLENTVDLRTAFEHPTPRGLARHVDAARRPRLTRHERGEFAELSAAQRSLWFLDRVSGPTATYNLPVAIDIAGPVDATALSEAMADVCARHEILRTVFGSRKGTPVQQIVRSASSPFAVIHPEAGIDLREALVEEACRGFDLANEPPVRVTMFPLAETRTVVLVCLHHIAGDEWSLRPLIRDLGDAYEARTDGRAPSWEPLPVQYADFAVWQNELLDEIADGDLTYWRESLAGVPERLELPTDFTRPAEATHRGDRLPVEIGAEDVAALRTIGRRHGASLFMVVHAVFATLLTRLGAGDDITIGTPVAARNDPALTDLVGYLVNTLVLRSDASGDPTFDEYLTRTTTADLGAYAHQETPFELVVEACNPVRAADRHPLFQVMLSLTRAQAATRFGEHGEATVKPVHTGTEKFDLTLNLAETDGGIRGHLEYATDLFARSTVERIVGYLGHLIGSVIGDSGRRLSELDVLGAAERRRIVDDWNDTDAPISPLTLPEMVSDQVRRTPDACAVSFAGRELTFDQLNRWASRLARHLRGIGVGPEEIVGILVPRSIEQIVALLAVLKSGGAFVPLEPSWPEERRTQIIRDAGLRAVITLGEPVGAIDDVAVDTVDMSSTRLDTYADDDLAVTIEMDSLAYVIYTSGSTGKPKGAMIIHRAVSNRLPWQVGLLGLGEADAVLYKAPLGFDISINEIFLPLVAGARLVVAEPGGERDMAYLLDLIVRQRITFVYLVSTMLELMLESAQFADAARSLRHVWCGGEVLTPALYERFTSHSDATMYHGYGPAEATIGVTCQVYRGADPAQGITIGRPNPNNRIYVLDEHRHPVPVGVPGQLFIGGVQLARGYLGDPDRTAAVFVEDPFVASPGSRMYATGDLARFRPDGNVEFLGRVDNQVKIRGMRVEPEEIEAILAQHPQVRQAVVVMRDAGLLAYCVPSGEHPASDELLRWTAERLPEHMVPAHTIVLEAFPLMPSGKVDRKALPEPSAQVRHDPERIAPRNDIEKAIAAAWSECLSVSDIGVRDNFFDLGGHSLILARIQIALQRELGHAVPIMDLFRNPTVESLADHLSGNRVTSGSDALRMMLPIRSEGGAPPLFCVHPASGLGWAFSSLRRNLPADVPVYALQARGLDSPAQVAESVPAMAGEYVDEILKVQPSGPYRIIGWSFGGVLAHEMATALQDRGHEVELLGMLDSYPAYPWEKLAADYQQQALRSLLYMSHYDLDLLPDGPLDRDAVMAIVDEQGGVLAELGQDSITAVINTFVNSVVLQRQAQHKVFDGDLLFFTATVNRIDPRLNAHDWAPYVSGDIRDVPVPCEHKDMCQAGPIAVIGRILEEQLSVSRGAVSLTR</sequence>
<dbReference type="InterPro" id="IPR029058">
    <property type="entry name" value="AB_hydrolase_fold"/>
</dbReference>
<dbReference type="Gene3D" id="3.30.559.10">
    <property type="entry name" value="Chloramphenicol acetyltransferase-like domain"/>
    <property type="match status" value="2"/>
</dbReference>
<dbReference type="Gene3D" id="3.40.50.980">
    <property type="match status" value="2"/>
</dbReference>
<dbReference type="Gene3D" id="3.40.50.1820">
    <property type="entry name" value="alpha/beta hydrolase"/>
    <property type="match status" value="1"/>
</dbReference>
<dbReference type="SMART" id="SM00824">
    <property type="entry name" value="PKS_TE"/>
    <property type="match status" value="1"/>
</dbReference>
<dbReference type="Gene3D" id="1.10.1200.10">
    <property type="entry name" value="ACP-like"/>
    <property type="match status" value="1"/>
</dbReference>
<dbReference type="InterPro" id="IPR000873">
    <property type="entry name" value="AMP-dep_synth/lig_dom"/>
</dbReference>
<dbReference type="InterPro" id="IPR020806">
    <property type="entry name" value="PKS_PP-bd"/>
</dbReference>
<dbReference type="Pfam" id="PF13193">
    <property type="entry name" value="AMP-binding_C"/>
    <property type="match status" value="2"/>
</dbReference>
<dbReference type="CDD" id="cd19540">
    <property type="entry name" value="LCL_NRPS-like"/>
    <property type="match status" value="1"/>
</dbReference>
<dbReference type="Pfam" id="PF00668">
    <property type="entry name" value="Condensation"/>
    <property type="match status" value="2"/>
</dbReference>
<feature type="domain" description="Carrier" evidence="4">
    <location>
        <begin position="932"/>
        <end position="1007"/>
    </location>
</feature>
<gene>
    <name evidence="5" type="ORF">IDF66_12300</name>
</gene>
<dbReference type="SUPFAM" id="SSF56801">
    <property type="entry name" value="Acetyl-CoA synthetase-like"/>
    <property type="match status" value="2"/>
</dbReference>
<dbReference type="SUPFAM" id="SSF47336">
    <property type="entry name" value="ACP-like"/>
    <property type="match status" value="2"/>
</dbReference>
<dbReference type="SUPFAM" id="SSF52777">
    <property type="entry name" value="CoA-dependent acyltransferases"/>
    <property type="match status" value="4"/>
</dbReference>
<dbReference type="NCBIfam" id="TIGR01733">
    <property type="entry name" value="AA-adenyl-dom"/>
    <property type="match status" value="2"/>
</dbReference>
<dbReference type="PROSITE" id="PS00455">
    <property type="entry name" value="AMP_BINDING"/>
    <property type="match status" value="2"/>
</dbReference>
<dbReference type="Proteomes" id="UP000602395">
    <property type="component" value="Unassembled WGS sequence"/>
</dbReference>
<dbReference type="CDD" id="cd17646">
    <property type="entry name" value="A_NRPS_AB3403-like"/>
    <property type="match status" value="1"/>
</dbReference>
<dbReference type="Gene3D" id="3.30.300.30">
    <property type="match status" value="2"/>
</dbReference>
<comment type="caution">
    <text evidence="5">The sequence shown here is derived from an EMBL/GenBank/DDBJ whole genome shotgun (WGS) entry which is preliminary data.</text>
</comment>
<evidence type="ECO:0000256" key="1">
    <source>
        <dbReference type="ARBA" id="ARBA00001957"/>
    </source>
</evidence>
<dbReference type="CDD" id="cd17643">
    <property type="entry name" value="A_NRPS_Cytc1-like"/>
    <property type="match status" value="1"/>
</dbReference>
<organism evidence="5 6">
    <name type="scientific">Gordonia hankookensis</name>
    <dbReference type="NCBI Taxonomy" id="589403"/>
    <lineage>
        <taxon>Bacteria</taxon>
        <taxon>Bacillati</taxon>
        <taxon>Actinomycetota</taxon>
        <taxon>Actinomycetes</taxon>
        <taxon>Mycobacteriales</taxon>
        <taxon>Gordoniaceae</taxon>
        <taxon>Gordonia</taxon>
    </lineage>
</organism>